<gene>
    <name evidence="1" type="ORF">MSAN_00340800</name>
</gene>
<sequence length="230" mass="25003">MPRRTGGKLFKKIVFALQAHRLQKELKALVEALLKGTDKLPSAESAGISPMELTNLTIRTAAAIFDAPPLNFLKPVAGIAQIISETAQMVKSNRAAALQLAAHSSMVTNAVAEHAAKLGPAVASNDEALVALQSVLENIHLYLTDLQKPHPRLRRRVTSWIMASKEKDHIAEFNQGLDKALALFTSTNVLATRTELREIATRGNGFVEEIATQVRMNTDVLTVRGLVLLT</sequence>
<dbReference type="InterPro" id="IPR036537">
    <property type="entry name" value="Adaptor_Cbl_N_dom_sf"/>
</dbReference>
<evidence type="ECO:0000313" key="2">
    <source>
        <dbReference type="Proteomes" id="UP000623467"/>
    </source>
</evidence>
<comment type="caution">
    <text evidence="1">The sequence shown here is derived from an EMBL/GenBank/DDBJ whole genome shotgun (WGS) entry which is preliminary data.</text>
</comment>
<name>A0A8H7DIK2_9AGAR</name>
<dbReference type="CDD" id="cd21037">
    <property type="entry name" value="MLKL_NTD"/>
    <property type="match status" value="1"/>
</dbReference>
<dbReference type="AlphaFoldDB" id="A0A8H7DIK2"/>
<reference evidence="1" key="1">
    <citation type="submission" date="2020-05" db="EMBL/GenBank/DDBJ databases">
        <title>Mycena genomes resolve the evolution of fungal bioluminescence.</title>
        <authorList>
            <person name="Tsai I.J."/>
        </authorList>
    </citation>
    <scope>NUCLEOTIDE SEQUENCE</scope>
    <source>
        <strain evidence="1">160909Yilan</strain>
    </source>
</reference>
<proteinExistence type="predicted"/>
<organism evidence="1 2">
    <name type="scientific">Mycena sanguinolenta</name>
    <dbReference type="NCBI Taxonomy" id="230812"/>
    <lineage>
        <taxon>Eukaryota</taxon>
        <taxon>Fungi</taxon>
        <taxon>Dikarya</taxon>
        <taxon>Basidiomycota</taxon>
        <taxon>Agaricomycotina</taxon>
        <taxon>Agaricomycetes</taxon>
        <taxon>Agaricomycetidae</taxon>
        <taxon>Agaricales</taxon>
        <taxon>Marasmiineae</taxon>
        <taxon>Mycenaceae</taxon>
        <taxon>Mycena</taxon>
    </lineage>
</organism>
<dbReference type="EMBL" id="JACAZH010000002">
    <property type="protein sequence ID" value="KAF7374562.1"/>
    <property type="molecule type" value="Genomic_DNA"/>
</dbReference>
<evidence type="ECO:0000313" key="1">
    <source>
        <dbReference type="EMBL" id="KAF7374562.1"/>
    </source>
</evidence>
<dbReference type="OrthoDB" id="3022415at2759"/>
<dbReference type="Proteomes" id="UP000623467">
    <property type="component" value="Unassembled WGS sequence"/>
</dbReference>
<dbReference type="InterPro" id="IPR059179">
    <property type="entry name" value="MLKL-like_MCAfunc"/>
</dbReference>
<dbReference type="Gene3D" id="1.20.930.20">
    <property type="entry name" value="Adaptor protein Cbl, N-terminal domain"/>
    <property type="match status" value="1"/>
</dbReference>
<dbReference type="GO" id="GO:0007166">
    <property type="term" value="P:cell surface receptor signaling pathway"/>
    <property type="evidence" value="ECO:0007669"/>
    <property type="project" value="InterPro"/>
</dbReference>
<accession>A0A8H7DIK2</accession>
<keyword evidence="2" id="KW-1185">Reference proteome</keyword>
<protein>
    <submittedName>
        <fullName evidence="1">Uncharacterized protein</fullName>
    </submittedName>
</protein>